<gene>
    <name evidence="2" type="ORF">ACFSBK_02650</name>
</gene>
<proteinExistence type="predicted"/>
<accession>A0ABW4NKJ5</accession>
<dbReference type="Proteomes" id="UP001597285">
    <property type="component" value="Unassembled WGS sequence"/>
</dbReference>
<name>A0ABW4NKJ5_9LACT</name>
<dbReference type="RefSeq" id="WP_082664201.1">
    <property type="nucleotide sequence ID" value="NZ_JBHSQC010000015.1"/>
</dbReference>
<dbReference type="InterPro" id="IPR007374">
    <property type="entry name" value="ASCH_domain"/>
</dbReference>
<comment type="caution">
    <text evidence="2">The sequence shown here is derived from an EMBL/GenBank/DDBJ whole genome shotgun (WGS) entry which is preliminary data.</text>
</comment>
<dbReference type="CDD" id="cd06553">
    <property type="entry name" value="ASCH_Ef3133_like"/>
    <property type="match status" value="1"/>
</dbReference>
<dbReference type="PIRSF" id="PIRSF021320">
    <property type="entry name" value="DUF984"/>
    <property type="match status" value="1"/>
</dbReference>
<dbReference type="InterPro" id="IPR015947">
    <property type="entry name" value="PUA-like_sf"/>
</dbReference>
<dbReference type="SUPFAM" id="SSF88697">
    <property type="entry name" value="PUA domain-like"/>
    <property type="match status" value="1"/>
</dbReference>
<feature type="domain" description="ASCH" evidence="1">
    <location>
        <begin position="27"/>
        <end position="150"/>
    </location>
</feature>
<dbReference type="Pfam" id="PF04266">
    <property type="entry name" value="ASCH"/>
    <property type="match status" value="1"/>
</dbReference>
<dbReference type="PANTHER" id="PTHR39203:SF1">
    <property type="entry name" value="CYTOPLASMIC PROTEIN"/>
    <property type="match status" value="1"/>
</dbReference>
<dbReference type="SMART" id="SM01022">
    <property type="entry name" value="ASCH"/>
    <property type="match status" value="1"/>
</dbReference>
<protein>
    <submittedName>
        <fullName evidence="2">ASCH domain-containing protein</fullName>
    </submittedName>
</protein>
<dbReference type="PANTHER" id="PTHR39203">
    <property type="entry name" value="CYTOPLASMIC PROTEIN-RELATED"/>
    <property type="match status" value="1"/>
</dbReference>
<sequence length="152" mass="17360">MINESAKELWENFNLQIPNLPSHYELLSFGDNESTANEAAALVLEGLKTARTTLLSEYEDNDRPVPQKGDYSIILDGNQQAIGVVQTLKVSIMPFDEVTDEIAYEEGEGDRTLTNWRKVYQPYFQHQCENKNQLFSTTMEIVCEQFELVYAA</sequence>
<dbReference type="Gene3D" id="3.10.400.10">
    <property type="entry name" value="Sulfate adenylyltransferase"/>
    <property type="match status" value="1"/>
</dbReference>
<evidence type="ECO:0000313" key="3">
    <source>
        <dbReference type="Proteomes" id="UP001597285"/>
    </source>
</evidence>
<organism evidence="2 3">
    <name type="scientific">Carnobacterium antarcticum</name>
    <dbReference type="NCBI Taxonomy" id="2126436"/>
    <lineage>
        <taxon>Bacteria</taxon>
        <taxon>Bacillati</taxon>
        <taxon>Bacillota</taxon>
        <taxon>Bacilli</taxon>
        <taxon>Lactobacillales</taxon>
        <taxon>Carnobacteriaceae</taxon>
        <taxon>Carnobacterium</taxon>
    </lineage>
</organism>
<evidence type="ECO:0000313" key="2">
    <source>
        <dbReference type="EMBL" id="MFD1798759.1"/>
    </source>
</evidence>
<dbReference type="EMBL" id="JBHUFF010000008">
    <property type="protein sequence ID" value="MFD1798759.1"/>
    <property type="molecule type" value="Genomic_DNA"/>
</dbReference>
<dbReference type="InterPro" id="IPR009326">
    <property type="entry name" value="DUF984"/>
</dbReference>
<reference evidence="3" key="1">
    <citation type="journal article" date="2019" name="Int. J. Syst. Evol. Microbiol.">
        <title>The Global Catalogue of Microorganisms (GCM) 10K type strain sequencing project: providing services to taxonomists for standard genome sequencing and annotation.</title>
        <authorList>
            <consortium name="The Broad Institute Genomics Platform"/>
            <consortium name="The Broad Institute Genome Sequencing Center for Infectious Disease"/>
            <person name="Wu L."/>
            <person name="Ma J."/>
        </authorList>
    </citation>
    <scope>NUCLEOTIDE SEQUENCE [LARGE SCALE GENOMIC DNA]</scope>
    <source>
        <strain evidence="3">KCTC 42143</strain>
    </source>
</reference>
<keyword evidence="3" id="KW-1185">Reference proteome</keyword>
<evidence type="ECO:0000259" key="1">
    <source>
        <dbReference type="SMART" id="SM01022"/>
    </source>
</evidence>